<dbReference type="SUPFAM" id="SSF54427">
    <property type="entry name" value="NTF2-like"/>
    <property type="match status" value="1"/>
</dbReference>
<protein>
    <submittedName>
        <fullName evidence="3">Nuclear transport factor 2 family protein</fullName>
    </submittedName>
</protein>
<evidence type="ECO:0000313" key="3">
    <source>
        <dbReference type="EMBL" id="MBN7827253.1"/>
    </source>
</evidence>
<dbReference type="AlphaFoldDB" id="A0A939DQS9"/>
<organism evidence="3 4">
    <name type="scientific">Bowmanella dokdonensis</name>
    <dbReference type="NCBI Taxonomy" id="751969"/>
    <lineage>
        <taxon>Bacteria</taxon>
        <taxon>Pseudomonadati</taxon>
        <taxon>Pseudomonadota</taxon>
        <taxon>Gammaproteobacteria</taxon>
        <taxon>Alteromonadales</taxon>
        <taxon>Alteromonadaceae</taxon>
        <taxon>Bowmanella</taxon>
    </lineage>
</organism>
<reference evidence="3" key="1">
    <citation type="submission" date="2021-03" db="EMBL/GenBank/DDBJ databases">
        <title>novel species isolated from a fishpond in China.</title>
        <authorList>
            <person name="Lu H."/>
            <person name="Cai Z."/>
        </authorList>
    </citation>
    <scope>NUCLEOTIDE SEQUENCE</scope>
    <source>
        <strain evidence="3">JCM 30855</strain>
    </source>
</reference>
<evidence type="ECO:0000259" key="2">
    <source>
        <dbReference type="Pfam" id="PF12680"/>
    </source>
</evidence>
<feature type="signal peptide" evidence="1">
    <location>
        <begin position="1"/>
        <end position="19"/>
    </location>
</feature>
<accession>A0A939DQS9</accession>
<dbReference type="EMBL" id="JAFKCV010000015">
    <property type="protein sequence ID" value="MBN7827253.1"/>
    <property type="molecule type" value="Genomic_DNA"/>
</dbReference>
<dbReference type="Pfam" id="PF12680">
    <property type="entry name" value="SnoaL_2"/>
    <property type="match status" value="1"/>
</dbReference>
<dbReference type="InterPro" id="IPR032710">
    <property type="entry name" value="NTF2-like_dom_sf"/>
</dbReference>
<comment type="caution">
    <text evidence="3">The sequence shown here is derived from an EMBL/GenBank/DDBJ whole genome shotgun (WGS) entry which is preliminary data.</text>
</comment>
<sequence length="140" mass="15591">MRFLILMLSLLAACFPAFAGPPEVENEQIVRDFLAAFNEHNSAAMAELVTADVQWLSIDGEALLVEAKGKAALVESMDSYFSSCASCRSRITELTVLKDRISAVEVASWQSREGLQQQRALCVYEFSGGLIRRVYYFPDE</sequence>
<name>A0A939DQS9_9ALTE</name>
<proteinExistence type="predicted"/>
<keyword evidence="1" id="KW-0732">Signal</keyword>
<gene>
    <name evidence="3" type="ORF">J0A66_18620</name>
</gene>
<evidence type="ECO:0000313" key="4">
    <source>
        <dbReference type="Proteomes" id="UP000664654"/>
    </source>
</evidence>
<evidence type="ECO:0000256" key="1">
    <source>
        <dbReference type="SAM" id="SignalP"/>
    </source>
</evidence>
<dbReference type="Gene3D" id="3.10.450.50">
    <property type="match status" value="1"/>
</dbReference>
<keyword evidence="4" id="KW-1185">Reference proteome</keyword>
<dbReference type="InterPro" id="IPR037401">
    <property type="entry name" value="SnoaL-like"/>
</dbReference>
<dbReference type="RefSeq" id="WP_206575361.1">
    <property type="nucleotide sequence ID" value="NZ_JAFKCV010000015.1"/>
</dbReference>
<feature type="chain" id="PRO_5037176172" evidence="1">
    <location>
        <begin position="20"/>
        <end position="140"/>
    </location>
</feature>
<dbReference type="Proteomes" id="UP000664654">
    <property type="component" value="Unassembled WGS sequence"/>
</dbReference>
<feature type="domain" description="SnoaL-like" evidence="2">
    <location>
        <begin position="30"/>
        <end position="133"/>
    </location>
</feature>